<keyword evidence="2" id="KW-1185">Reference proteome</keyword>
<evidence type="ECO:0008006" key="3">
    <source>
        <dbReference type="Google" id="ProtNLM"/>
    </source>
</evidence>
<sequence length="396" mass="44812">MSTDSFQSRASGVIYDLHDLHGSPARDVVIGVLGVDDPGFKIARCVKEDLSQVFYHFMIQEPDGNFVVQIAESHPPHCQCQTSETACKHVFWLVDQLMGAGKQRWGYVPDKIRLTEKGTATQCPNLSGHIRNVSEEYLSNSRGWTITERERTHDEHNADGAAQESLAQRVTKRLFWILEPSPAIEAGFHSCQRNGKPLLRATFREFQKLIVEYAQTDEDFEQKLDAMLTPAFSVTSRLVQIKFDFLETARQFEAIRNPLARNAITVADCAEKLRGHVQDILAVRQDLTSAASTHMWGVFGLLLEILRWVAERNYDVYDGVQGTARGDQNNLYALLIGNARGPHFILEKLIDYSIDDSQPALRSHASSMRMIEVILRANGGNPQYLHDFQNLLRRVM</sequence>
<proteinExistence type="predicted"/>
<protein>
    <recommendedName>
        <fullName evidence="3">SWIM-type domain-containing protein</fullName>
    </recommendedName>
</protein>
<organism evidence="1 2">
    <name type="scientific">Macrophomina phaseolina</name>
    <dbReference type="NCBI Taxonomy" id="35725"/>
    <lineage>
        <taxon>Eukaryota</taxon>
        <taxon>Fungi</taxon>
        <taxon>Dikarya</taxon>
        <taxon>Ascomycota</taxon>
        <taxon>Pezizomycotina</taxon>
        <taxon>Dothideomycetes</taxon>
        <taxon>Dothideomycetes incertae sedis</taxon>
        <taxon>Botryosphaeriales</taxon>
        <taxon>Botryosphaeriaceae</taxon>
        <taxon>Macrophomina</taxon>
    </lineage>
</organism>
<name>A0ABQ8FUW9_9PEZI</name>
<reference evidence="1 2" key="1">
    <citation type="journal article" date="2021" name="Nat. Commun.">
        <title>Genetic determinants of endophytism in the Arabidopsis root mycobiome.</title>
        <authorList>
            <person name="Mesny F."/>
            <person name="Miyauchi S."/>
            <person name="Thiergart T."/>
            <person name="Pickel B."/>
            <person name="Atanasova L."/>
            <person name="Karlsson M."/>
            <person name="Huettel B."/>
            <person name="Barry K.W."/>
            <person name="Haridas S."/>
            <person name="Chen C."/>
            <person name="Bauer D."/>
            <person name="Andreopoulos W."/>
            <person name="Pangilinan J."/>
            <person name="LaButti K."/>
            <person name="Riley R."/>
            <person name="Lipzen A."/>
            <person name="Clum A."/>
            <person name="Drula E."/>
            <person name="Henrissat B."/>
            <person name="Kohler A."/>
            <person name="Grigoriev I.V."/>
            <person name="Martin F.M."/>
            <person name="Hacquard S."/>
        </authorList>
    </citation>
    <scope>NUCLEOTIDE SEQUENCE [LARGE SCALE GENOMIC DNA]</scope>
    <source>
        <strain evidence="1 2">MPI-SDFR-AT-0080</strain>
    </source>
</reference>
<evidence type="ECO:0000313" key="2">
    <source>
        <dbReference type="Proteomes" id="UP000774617"/>
    </source>
</evidence>
<dbReference type="Proteomes" id="UP000774617">
    <property type="component" value="Unassembled WGS sequence"/>
</dbReference>
<comment type="caution">
    <text evidence="1">The sequence shown here is derived from an EMBL/GenBank/DDBJ whole genome shotgun (WGS) entry which is preliminary data.</text>
</comment>
<accession>A0ABQ8FUW9</accession>
<dbReference type="EMBL" id="JAGTJR010000067">
    <property type="protein sequence ID" value="KAH7020639.1"/>
    <property type="molecule type" value="Genomic_DNA"/>
</dbReference>
<gene>
    <name evidence="1" type="ORF">B0J12DRAFT_395298</name>
</gene>
<evidence type="ECO:0000313" key="1">
    <source>
        <dbReference type="EMBL" id="KAH7020639.1"/>
    </source>
</evidence>